<dbReference type="OrthoDB" id="73491at2"/>
<organism evidence="1 2">
    <name type="scientific">Deinococcus hopiensis KR-140</name>
    <dbReference type="NCBI Taxonomy" id="695939"/>
    <lineage>
        <taxon>Bacteria</taxon>
        <taxon>Thermotogati</taxon>
        <taxon>Deinococcota</taxon>
        <taxon>Deinococci</taxon>
        <taxon>Deinococcales</taxon>
        <taxon>Deinococcaceae</taxon>
        <taxon>Deinococcus</taxon>
    </lineage>
</organism>
<dbReference type="Proteomes" id="UP000192582">
    <property type="component" value="Unassembled WGS sequence"/>
</dbReference>
<evidence type="ECO:0000313" key="2">
    <source>
        <dbReference type="Proteomes" id="UP000192582"/>
    </source>
</evidence>
<evidence type="ECO:0000313" key="1">
    <source>
        <dbReference type="EMBL" id="SMB93312.1"/>
    </source>
</evidence>
<accession>A0A1W1VIX2</accession>
<sequence length="116" mass="12696">MDELSPEMQATQDSFQEALGGEAWFFYPYRLTPSPGVPFWGNVWAADPRGRAYAAVVQRFPDLAGQDVRFLTVSPEDEAPGEGAIIPHDGGRLTLLFWGQLDATSGESIGCCTWSL</sequence>
<dbReference type="STRING" id="695939.SAMN00790413_01931"/>
<dbReference type="EMBL" id="FWWU01000009">
    <property type="protein sequence ID" value="SMB93312.1"/>
    <property type="molecule type" value="Genomic_DNA"/>
</dbReference>
<protein>
    <submittedName>
        <fullName evidence="1">Uncharacterized protein</fullName>
    </submittedName>
</protein>
<proteinExistence type="predicted"/>
<name>A0A1W1VIX2_9DEIO</name>
<gene>
    <name evidence="1" type="ORF">SAMN00790413_01931</name>
</gene>
<reference evidence="1 2" key="1">
    <citation type="submission" date="2017-04" db="EMBL/GenBank/DDBJ databases">
        <authorList>
            <person name="Afonso C.L."/>
            <person name="Miller P.J."/>
            <person name="Scott M.A."/>
            <person name="Spackman E."/>
            <person name="Goraichik I."/>
            <person name="Dimitrov K.M."/>
            <person name="Suarez D.L."/>
            <person name="Swayne D.E."/>
        </authorList>
    </citation>
    <scope>NUCLEOTIDE SEQUENCE [LARGE SCALE GENOMIC DNA]</scope>
    <source>
        <strain evidence="1 2">KR-140</strain>
    </source>
</reference>
<dbReference type="AlphaFoldDB" id="A0A1W1VIX2"/>
<dbReference type="RefSeq" id="WP_084049302.1">
    <property type="nucleotide sequence ID" value="NZ_FWWU01000009.1"/>
</dbReference>
<keyword evidence="2" id="KW-1185">Reference proteome</keyword>